<dbReference type="PANTHER" id="PTHR45036">
    <property type="entry name" value="METHYLTRANSFERASE LIKE 7B"/>
    <property type="match status" value="1"/>
</dbReference>
<dbReference type="PANTHER" id="PTHR45036:SF1">
    <property type="entry name" value="METHYLTRANSFERASE LIKE 7A"/>
    <property type="match status" value="1"/>
</dbReference>
<dbReference type="Proteomes" id="UP001207528">
    <property type="component" value="Unassembled WGS sequence"/>
</dbReference>
<dbReference type="CDD" id="cd02440">
    <property type="entry name" value="AdoMet_MTases"/>
    <property type="match status" value="1"/>
</dbReference>
<dbReference type="AlphaFoldDB" id="A0AAW5SNW4"/>
<reference evidence="3" key="2">
    <citation type="submission" date="2020-07" db="EMBL/GenBank/DDBJ databases">
        <authorList>
            <person name="Pettersson B.M.F."/>
            <person name="Behra P.R.K."/>
            <person name="Ramesh M."/>
            <person name="Das S."/>
            <person name="Dasgupta S."/>
            <person name="Kirsebom L.A."/>
        </authorList>
    </citation>
    <scope>NUCLEOTIDE SEQUENCE</scope>
    <source>
        <strain evidence="3">DSM 44203</strain>
    </source>
</reference>
<comment type="caution">
    <text evidence="3">The sequence shown here is derived from an EMBL/GenBank/DDBJ whole genome shotgun (WGS) entry which is preliminary data.</text>
</comment>
<sequence length="211" mass="23680">MTSTKDRTARWHRYWDKKSRNYDKEMKFFDRHLFGDSRAWACGQATGKVLEVAVGTGLNLEAYPHDITLTGIDLSDAMLDIARRRATDLGRTATLQQADAHRLPFDDASFDTVVCTFGLCAIPDHTRAIAEMIRVLRPGGRLILVDHIASTSRVARAAQRGLEIVTVPLGGEHFLRRPLNHVRAAGFDIEQSQRFKLGLVERLIARKPSTT</sequence>
<evidence type="ECO:0000313" key="5">
    <source>
        <dbReference type="Proteomes" id="UP001207528"/>
    </source>
</evidence>
<proteinExistence type="predicted"/>
<keyword evidence="3" id="KW-0489">Methyltransferase</keyword>
<dbReference type="Gene3D" id="3.40.50.150">
    <property type="entry name" value="Vaccinia Virus protein VP39"/>
    <property type="match status" value="1"/>
</dbReference>
<dbReference type="RefSeq" id="WP_067387733.1">
    <property type="nucleotide sequence ID" value="NZ_BCTA01000018.1"/>
</dbReference>
<dbReference type="Pfam" id="PF08241">
    <property type="entry name" value="Methyltransf_11"/>
    <property type="match status" value="1"/>
</dbReference>
<keyword evidence="4" id="KW-1185">Reference proteome</keyword>
<dbReference type="EMBL" id="JACKTI010000050">
    <property type="protein sequence ID" value="MCV7025631.1"/>
    <property type="molecule type" value="Genomic_DNA"/>
</dbReference>
<dbReference type="SUPFAM" id="SSF53335">
    <property type="entry name" value="S-adenosyl-L-methionine-dependent methyltransferases"/>
    <property type="match status" value="1"/>
</dbReference>
<name>A0AAW5SNW4_MYCNV</name>
<feature type="domain" description="Methyltransferase type 11" evidence="1">
    <location>
        <begin position="50"/>
        <end position="144"/>
    </location>
</feature>
<evidence type="ECO:0000313" key="3">
    <source>
        <dbReference type="EMBL" id="MCV7025631.1"/>
    </source>
</evidence>
<evidence type="ECO:0000259" key="1">
    <source>
        <dbReference type="Pfam" id="PF08241"/>
    </source>
</evidence>
<accession>A0AAW5SNW4</accession>
<protein>
    <submittedName>
        <fullName evidence="3">Class I SAM-dependent methyltransferase</fullName>
    </submittedName>
    <submittedName>
        <fullName evidence="2">Phosphatidylethanolamine N-methyltransferase</fullName>
    </submittedName>
</protein>
<dbReference type="GO" id="GO:0032259">
    <property type="term" value="P:methylation"/>
    <property type="evidence" value="ECO:0007669"/>
    <property type="project" value="UniProtKB-KW"/>
</dbReference>
<keyword evidence="3" id="KW-0808">Transferase</keyword>
<organism evidence="3 5">
    <name type="scientific">Mycolicibacterium novocastrense</name>
    <name type="common">Mycobacterium novocastrense</name>
    <dbReference type="NCBI Taxonomy" id="59813"/>
    <lineage>
        <taxon>Bacteria</taxon>
        <taxon>Bacillati</taxon>
        <taxon>Actinomycetota</taxon>
        <taxon>Actinomycetes</taxon>
        <taxon>Mycobacteriales</taxon>
        <taxon>Mycobacteriaceae</taxon>
        <taxon>Mycolicibacterium</taxon>
    </lineage>
</organism>
<reference evidence="2 4" key="1">
    <citation type="journal article" date="2016" name="Genome Announc.">
        <title>Draft Genome Sequences of Five Rapidly Growing Mycobacterium Species, M. thermoresistibile, M. fortuitum subsp. acetamidolyticum, M. canariasense, M. brisbanense, and M. novocastrense.</title>
        <authorList>
            <person name="Katahira K."/>
            <person name="Ogura Y."/>
            <person name="Gotoh Y."/>
            <person name="Hayashi T."/>
        </authorList>
    </citation>
    <scope>NUCLEOTIDE SEQUENCE [LARGE SCALE GENOMIC DNA]</scope>
    <source>
        <strain evidence="2 4">JCM18114</strain>
    </source>
</reference>
<dbReference type="InterPro" id="IPR013216">
    <property type="entry name" value="Methyltransf_11"/>
</dbReference>
<dbReference type="InterPro" id="IPR029063">
    <property type="entry name" value="SAM-dependent_MTases_sf"/>
</dbReference>
<evidence type="ECO:0000313" key="2">
    <source>
        <dbReference type="EMBL" id="GAT07943.1"/>
    </source>
</evidence>
<dbReference type="Proteomes" id="UP000069773">
    <property type="component" value="Unassembled WGS sequence"/>
</dbReference>
<dbReference type="GO" id="GO:0008757">
    <property type="term" value="F:S-adenosylmethionine-dependent methyltransferase activity"/>
    <property type="evidence" value="ECO:0007669"/>
    <property type="project" value="InterPro"/>
</dbReference>
<dbReference type="InterPro" id="IPR052356">
    <property type="entry name" value="Thiol_S-MT"/>
</dbReference>
<evidence type="ECO:0000313" key="4">
    <source>
        <dbReference type="Proteomes" id="UP000069773"/>
    </source>
</evidence>
<reference evidence="3" key="3">
    <citation type="journal article" date="2022" name="BMC Genomics">
        <title>Comparative genome analysis of mycobacteria focusing on tRNA and non-coding RNA.</title>
        <authorList>
            <person name="Behra P.R.K."/>
            <person name="Pettersson B.M.F."/>
            <person name="Ramesh M."/>
            <person name="Das S."/>
            <person name="Dasgupta S."/>
            <person name="Kirsebom L.A."/>
        </authorList>
    </citation>
    <scope>NUCLEOTIDE SEQUENCE</scope>
    <source>
        <strain evidence="3">DSM 44203</strain>
    </source>
</reference>
<dbReference type="EMBL" id="BCTA01000018">
    <property type="protein sequence ID" value="GAT07943.1"/>
    <property type="molecule type" value="Genomic_DNA"/>
</dbReference>
<gene>
    <name evidence="3" type="ORF">H7I77_20140</name>
    <name evidence="2" type="ORF">RMCN_1076</name>
</gene>